<sequence>MQKAAIVILNYNGEETLRKFLPSVIQFSTFPIFVADNASTDGSVALLKSYFPELHLISLDTNYGYAGGYNQALDKVKGRFEYYVLLNSDVEVTANWDVNLVSFLEDKPNVAGVQGKILSFNSPGFFEHAGAAGGFIDRFGYPYCRGRFFDIVEEDHGQYDDEIMVDWISGACMAIRAEIFHASGGFDASYFAHMEEIDWCWRIRKRGYSFRYISTVKVFHVGGATLSHSNPKKTYLNFRNNLATLKKNLSKGQWRIVYSIRIVLDILAGFNFLIKGTFRHAFMVYKAHSDLFKMSFDQKNSSNEGIRSNGKVKFLLWTFYIKGKKKYSEA</sequence>
<keyword evidence="2" id="KW-0328">Glycosyltransferase</keyword>
<dbReference type="InterPro" id="IPR001173">
    <property type="entry name" value="Glyco_trans_2-like"/>
</dbReference>
<evidence type="ECO:0000256" key="2">
    <source>
        <dbReference type="ARBA" id="ARBA00022676"/>
    </source>
</evidence>
<dbReference type="Proteomes" id="UP000240708">
    <property type="component" value="Unassembled WGS sequence"/>
</dbReference>
<dbReference type="PANTHER" id="PTHR43179">
    <property type="entry name" value="RHAMNOSYLTRANSFERASE WBBL"/>
    <property type="match status" value="1"/>
</dbReference>
<dbReference type="Gene3D" id="3.90.550.10">
    <property type="entry name" value="Spore Coat Polysaccharide Biosynthesis Protein SpsA, Chain A"/>
    <property type="match status" value="1"/>
</dbReference>
<reference evidence="5 6" key="1">
    <citation type="submission" date="2018-03" db="EMBL/GenBank/DDBJ databases">
        <title>Genomic Encyclopedia of Archaeal and Bacterial Type Strains, Phase II (KMG-II): from individual species to whole genera.</title>
        <authorList>
            <person name="Goeker M."/>
        </authorList>
    </citation>
    <scope>NUCLEOTIDE SEQUENCE [LARGE SCALE GENOMIC DNA]</scope>
    <source>
        <strain evidence="5 6">DSM 28057</strain>
    </source>
</reference>
<dbReference type="GO" id="GO:0016757">
    <property type="term" value="F:glycosyltransferase activity"/>
    <property type="evidence" value="ECO:0007669"/>
    <property type="project" value="UniProtKB-KW"/>
</dbReference>
<gene>
    <name evidence="5" type="ORF">CLV48_104219</name>
</gene>
<dbReference type="EMBL" id="PYGF01000004">
    <property type="protein sequence ID" value="PSL05044.1"/>
    <property type="molecule type" value="Genomic_DNA"/>
</dbReference>
<keyword evidence="6" id="KW-1185">Reference proteome</keyword>
<dbReference type="AlphaFoldDB" id="A0A2P8E6F2"/>
<dbReference type="RefSeq" id="WP_106567078.1">
    <property type="nucleotide sequence ID" value="NZ_PYGF01000004.1"/>
</dbReference>
<dbReference type="OrthoDB" id="9771846at2"/>
<dbReference type="CDD" id="cd04186">
    <property type="entry name" value="GT_2_like_c"/>
    <property type="match status" value="1"/>
</dbReference>
<proteinExistence type="inferred from homology"/>
<dbReference type="Pfam" id="PF00535">
    <property type="entry name" value="Glycos_transf_2"/>
    <property type="match status" value="1"/>
</dbReference>
<organism evidence="5 6">
    <name type="scientific">Cecembia rubra</name>
    <dbReference type="NCBI Taxonomy" id="1485585"/>
    <lineage>
        <taxon>Bacteria</taxon>
        <taxon>Pseudomonadati</taxon>
        <taxon>Bacteroidota</taxon>
        <taxon>Cytophagia</taxon>
        <taxon>Cytophagales</taxon>
        <taxon>Cyclobacteriaceae</taxon>
        <taxon>Cecembia</taxon>
    </lineage>
</organism>
<evidence type="ECO:0000313" key="5">
    <source>
        <dbReference type="EMBL" id="PSL05044.1"/>
    </source>
</evidence>
<accession>A0A2P8E6F2</accession>
<protein>
    <recommendedName>
        <fullName evidence="4">Glycosyltransferase 2-like domain-containing protein</fullName>
    </recommendedName>
</protein>
<feature type="domain" description="Glycosyltransferase 2-like" evidence="4">
    <location>
        <begin position="6"/>
        <end position="117"/>
    </location>
</feature>
<evidence type="ECO:0000256" key="1">
    <source>
        <dbReference type="ARBA" id="ARBA00006739"/>
    </source>
</evidence>
<dbReference type="InterPro" id="IPR029044">
    <property type="entry name" value="Nucleotide-diphossugar_trans"/>
</dbReference>
<keyword evidence="3" id="KW-0808">Transferase</keyword>
<dbReference type="SUPFAM" id="SSF53448">
    <property type="entry name" value="Nucleotide-diphospho-sugar transferases"/>
    <property type="match status" value="1"/>
</dbReference>
<evidence type="ECO:0000313" key="6">
    <source>
        <dbReference type="Proteomes" id="UP000240708"/>
    </source>
</evidence>
<evidence type="ECO:0000259" key="4">
    <source>
        <dbReference type="Pfam" id="PF00535"/>
    </source>
</evidence>
<comment type="similarity">
    <text evidence="1">Belongs to the glycosyltransferase 2 family.</text>
</comment>
<evidence type="ECO:0000256" key="3">
    <source>
        <dbReference type="ARBA" id="ARBA00022679"/>
    </source>
</evidence>
<name>A0A2P8E6F2_9BACT</name>
<dbReference type="PANTHER" id="PTHR43179:SF12">
    <property type="entry name" value="GALACTOFURANOSYLTRANSFERASE GLFT2"/>
    <property type="match status" value="1"/>
</dbReference>
<comment type="caution">
    <text evidence="5">The sequence shown here is derived from an EMBL/GenBank/DDBJ whole genome shotgun (WGS) entry which is preliminary data.</text>
</comment>